<evidence type="ECO:0000313" key="4">
    <source>
        <dbReference type="EMBL" id="KAG0686993.1"/>
    </source>
</evidence>
<dbReference type="GO" id="GO:0032266">
    <property type="term" value="F:phosphatidylinositol-3-phosphate binding"/>
    <property type="evidence" value="ECO:0007669"/>
    <property type="project" value="TreeGrafter"/>
</dbReference>
<protein>
    <recommendedName>
        <fullName evidence="2">Sorting nexin MVP1</fullName>
    </recommendedName>
</protein>
<sequence>MSYDITDPWADKTLSNKKLTNNEDGFARIESMSNTLNIFGDSSTSSMVDSMIGDSDPLRYSSNNNWGEYNSFNILTQNNNEVKSSKSNAATILNGISSLNIINKEPQNNIQNESLNILGNISNEINTPEIMGDGANDESDDFDNDENEEDLTSPMNIKVWSDSEIKSFNPLSLKNSADGIVVKVREIPEKEGLVFKHTNYLISHTLKFSSEYFIPSDSNSKSTGQEQRNKTNNNETKVIRRYSDFAWLVEALWKKYPFRLIPELPPKKFACKY</sequence>
<comment type="subcellular location">
    <subcellularLocation>
        <location evidence="1">Membrane</location>
        <topology evidence="1">Peripheral membrane protein</topology>
        <orientation evidence="1">Cytoplasmic side</orientation>
    </subcellularLocation>
</comment>
<name>A0A9P6WJN4_9ASCO</name>
<evidence type="ECO:0000313" key="5">
    <source>
        <dbReference type="Proteomes" id="UP000697127"/>
    </source>
</evidence>
<dbReference type="EMBL" id="PUHW01000335">
    <property type="protein sequence ID" value="KAG0686993.1"/>
    <property type="molecule type" value="Genomic_DNA"/>
</dbReference>
<dbReference type="PANTHER" id="PTHR47554:SF1">
    <property type="entry name" value="SORTING NEXIN MVP1"/>
    <property type="match status" value="1"/>
</dbReference>
<dbReference type="SUPFAM" id="SSF64268">
    <property type="entry name" value="PX domain"/>
    <property type="match status" value="1"/>
</dbReference>
<evidence type="ECO:0000259" key="3">
    <source>
        <dbReference type="PROSITE" id="PS50195"/>
    </source>
</evidence>
<dbReference type="GO" id="GO:0016020">
    <property type="term" value="C:membrane"/>
    <property type="evidence" value="ECO:0007669"/>
    <property type="project" value="UniProtKB-SubCell"/>
</dbReference>
<dbReference type="GO" id="GO:0005768">
    <property type="term" value="C:endosome"/>
    <property type="evidence" value="ECO:0007669"/>
    <property type="project" value="TreeGrafter"/>
</dbReference>
<dbReference type="PANTHER" id="PTHR47554">
    <property type="entry name" value="SORTING NEXIN MVP1"/>
    <property type="match status" value="1"/>
</dbReference>
<reference evidence="4" key="1">
    <citation type="submission" date="2020-11" db="EMBL/GenBank/DDBJ databases">
        <title>Kefir isolates.</title>
        <authorList>
            <person name="Marcisauskas S."/>
            <person name="Kim Y."/>
            <person name="Blasche S."/>
        </authorList>
    </citation>
    <scope>NUCLEOTIDE SEQUENCE</scope>
    <source>
        <strain evidence="4">Olga-1</strain>
    </source>
</reference>
<dbReference type="GO" id="GO:0042147">
    <property type="term" value="P:retrograde transport, endosome to Golgi"/>
    <property type="evidence" value="ECO:0007669"/>
    <property type="project" value="InterPro"/>
</dbReference>
<accession>A0A9P6WJN4</accession>
<dbReference type="Gene3D" id="3.30.1520.10">
    <property type="entry name" value="Phox-like domain"/>
    <property type="match status" value="1"/>
</dbReference>
<dbReference type="AlphaFoldDB" id="A0A9P6WJN4"/>
<dbReference type="InterPro" id="IPR028662">
    <property type="entry name" value="SNX8/Mvp1"/>
</dbReference>
<comment type="caution">
    <text evidence="4">The sequence shown here is derived from an EMBL/GenBank/DDBJ whole genome shotgun (WGS) entry which is preliminary data.</text>
</comment>
<dbReference type="Pfam" id="PF00787">
    <property type="entry name" value="PX"/>
    <property type="match status" value="1"/>
</dbReference>
<evidence type="ECO:0000256" key="1">
    <source>
        <dbReference type="ARBA" id="ARBA00004287"/>
    </source>
</evidence>
<dbReference type="Proteomes" id="UP000697127">
    <property type="component" value="Unassembled WGS sequence"/>
</dbReference>
<keyword evidence="5" id="KW-1185">Reference proteome</keyword>
<gene>
    <name evidence="4" type="primary">MVP1_1</name>
    <name evidence="4" type="ORF">C6P40_003047</name>
</gene>
<dbReference type="InterPro" id="IPR001683">
    <property type="entry name" value="PX_dom"/>
</dbReference>
<dbReference type="GO" id="GO:0006623">
    <property type="term" value="P:protein targeting to vacuole"/>
    <property type="evidence" value="ECO:0007669"/>
    <property type="project" value="TreeGrafter"/>
</dbReference>
<dbReference type="GO" id="GO:0005829">
    <property type="term" value="C:cytosol"/>
    <property type="evidence" value="ECO:0007669"/>
    <property type="project" value="GOC"/>
</dbReference>
<proteinExistence type="predicted"/>
<dbReference type="PROSITE" id="PS50195">
    <property type="entry name" value="PX"/>
    <property type="match status" value="1"/>
</dbReference>
<dbReference type="InterPro" id="IPR036871">
    <property type="entry name" value="PX_dom_sf"/>
</dbReference>
<organism evidence="4 5">
    <name type="scientific">Pichia californica</name>
    <dbReference type="NCBI Taxonomy" id="460514"/>
    <lineage>
        <taxon>Eukaryota</taxon>
        <taxon>Fungi</taxon>
        <taxon>Dikarya</taxon>
        <taxon>Ascomycota</taxon>
        <taxon>Saccharomycotina</taxon>
        <taxon>Pichiomycetes</taxon>
        <taxon>Pichiales</taxon>
        <taxon>Pichiaceae</taxon>
        <taxon>Pichia</taxon>
    </lineage>
</organism>
<feature type="domain" description="PX" evidence="3">
    <location>
        <begin position="178"/>
        <end position="273"/>
    </location>
</feature>
<evidence type="ECO:0000256" key="2">
    <source>
        <dbReference type="ARBA" id="ARBA00014268"/>
    </source>
</evidence>